<reference evidence="1" key="1">
    <citation type="journal article" date="2021" name="Environ. Microbiol.">
        <title>Gene family expansions and transcriptome signatures uncover fungal adaptations to wood decay.</title>
        <authorList>
            <person name="Hage H."/>
            <person name="Miyauchi S."/>
            <person name="Viragh M."/>
            <person name="Drula E."/>
            <person name="Min B."/>
            <person name="Chaduli D."/>
            <person name="Navarro D."/>
            <person name="Favel A."/>
            <person name="Norest M."/>
            <person name="Lesage-Meessen L."/>
            <person name="Balint B."/>
            <person name="Merenyi Z."/>
            <person name="de Eugenio L."/>
            <person name="Morin E."/>
            <person name="Martinez A.T."/>
            <person name="Baldrian P."/>
            <person name="Stursova M."/>
            <person name="Martinez M.J."/>
            <person name="Novotny C."/>
            <person name="Magnuson J.K."/>
            <person name="Spatafora J.W."/>
            <person name="Maurice S."/>
            <person name="Pangilinan J."/>
            <person name="Andreopoulos W."/>
            <person name="LaButti K."/>
            <person name="Hundley H."/>
            <person name="Na H."/>
            <person name="Kuo A."/>
            <person name="Barry K."/>
            <person name="Lipzen A."/>
            <person name="Henrissat B."/>
            <person name="Riley R."/>
            <person name="Ahrendt S."/>
            <person name="Nagy L.G."/>
            <person name="Grigoriev I.V."/>
            <person name="Martin F."/>
            <person name="Rosso M.N."/>
        </authorList>
    </citation>
    <scope>NUCLEOTIDE SEQUENCE</scope>
    <source>
        <strain evidence="1">CBS 384.51</strain>
    </source>
</reference>
<proteinExistence type="predicted"/>
<comment type="caution">
    <text evidence="1">The sequence shown here is derived from an EMBL/GenBank/DDBJ whole genome shotgun (WGS) entry which is preliminary data.</text>
</comment>
<name>A0ACB8UDW5_9APHY</name>
<dbReference type="EMBL" id="MU274903">
    <property type="protein sequence ID" value="KAI0092436.1"/>
    <property type="molecule type" value="Genomic_DNA"/>
</dbReference>
<accession>A0ACB8UDW5</accession>
<evidence type="ECO:0000313" key="1">
    <source>
        <dbReference type="EMBL" id="KAI0092436.1"/>
    </source>
</evidence>
<keyword evidence="2" id="KW-1185">Reference proteome</keyword>
<sequence length="474" mass="54149">MAESVPNSRPPSPKQDSNSNGGFGYFSVPFERFVKDELSDLASGFTLLDTMETYFDSRIDLLQRSLVKHSDKLKMKADQAFQDMIKRRQVKSPSGENLTENIDRELQKFRLKVSQRLTSLSATWHSAKTVRTREKITFFFGVMSLLSTALMFGMWPQYIHIAYTLQTAYLLPVRAYAYKKRAWHYFLFDLCYYCTILNLVYLWITPANPAMWVACYCLSHGSLASAVITWRNSLVFHDFDKVTSLFIHVYPPIVFTVIRHYYPNAETRFPALKEVSHLNPLRALLLSGIIYLIWQLLYWKFVLINRRKKIESGQRTTSFSFLLNDKRGVIGRALSSVPPAYREASFMAGQLVYSVLTELPAVFLLYDSPFWSAIFLFFLFSVSVWNGGGFYIEVFGRKFERELEALRKELAEASARASPTLSAQLDAEDDLSTVVGSPALSVTSLGKSPQASNVELPSETIPAVNEKDETKKDR</sequence>
<dbReference type="Proteomes" id="UP001055072">
    <property type="component" value="Unassembled WGS sequence"/>
</dbReference>
<protein>
    <submittedName>
        <fullName evidence="1">Uncharacterized protein</fullName>
    </submittedName>
</protein>
<organism evidence="1 2">
    <name type="scientific">Irpex rosettiformis</name>
    <dbReference type="NCBI Taxonomy" id="378272"/>
    <lineage>
        <taxon>Eukaryota</taxon>
        <taxon>Fungi</taxon>
        <taxon>Dikarya</taxon>
        <taxon>Basidiomycota</taxon>
        <taxon>Agaricomycotina</taxon>
        <taxon>Agaricomycetes</taxon>
        <taxon>Polyporales</taxon>
        <taxon>Irpicaceae</taxon>
        <taxon>Irpex</taxon>
    </lineage>
</organism>
<gene>
    <name evidence="1" type="ORF">BDY19DRAFT_983147</name>
</gene>
<evidence type="ECO:0000313" key="2">
    <source>
        <dbReference type="Proteomes" id="UP001055072"/>
    </source>
</evidence>